<organism evidence="2 3">
    <name type="scientific">Bacteroides xylanisolvens</name>
    <dbReference type="NCBI Taxonomy" id="371601"/>
    <lineage>
        <taxon>Bacteria</taxon>
        <taxon>Pseudomonadati</taxon>
        <taxon>Bacteroidota</taxon>
        <taxon>Bacteroidia</taxon>
        <taxon>Bacteroidales</taxon>
        <taxon>Bacteroidaceae</taxon>
        <taxon>Bacteroides</taxon>
    </lineage>
</organism>
<gene>
    <name evidence="2" type="ORF">GA560_06995</name>
</gene>
<feature type="signal peptide" evidence="1">
    <location>
        <begin position="1"/>
        <end position="17"/>
    </location>
</feature>
<comment type="caution">
    <text evidence="2">The sequence shown here is derived from an EMBL/GenBank/DDBJ whole genome shotgun (WGS) entry which is preliminary data.</text>
</comment>
<evidence type="ECO:0000313" key="2">
    <source>
        <dbReference type="EMBL" id="KAB6084705.1"/>
    </source>
</evidence>
<dbReference type="AlphaFoldDB" id="A0A6L4NK35"/>
<proteinExistence type="predicted"/>
<name>A0A6L4NK35_9BACE</name>
<dbReference type="EMBL" id="WDER01000013">
    <property type="protein sequence ID" value="KAB6084705.1"/>
    <property type="molecule type" value="Genomic_DNA"/>
</dbReference>
<evidence type="ECO:0000256" key="1">
    <source>
        <dbReference type="SAM" id="SignalP"/>
    </source>
</evidence>
<evidence type="ECO:0000313" key="3">
    <source>
        <dbReference type="Proteomes" id="UP000474077"/>
    </source>
</evidence>
<dbReference type="Pfam" id="PF09697">
    <property type="entry name" value="Porph_ging"/>
    <property type="match status" value="1"/>
</dbReference>
<dbReference type="InterPro" id="IPR005901">
    <property type="entry name" value="GLPGLI"/>
</dbReference>
<reference evidence="2 3" key="1">
    <citation type="journal article" date="2019" name="Nat. Med.">
        <title>A library of human gut bacterial isolates paired with longitudinal multiomics data enables mechanistic microbiome research.</title>
        <authorList>
            <person name="Poyet M."/>
            <person name="Groussin M."/>
            <person name="Gibbons S.M."/>
            <person name="Avila-Pacheco J."/>
            <person name="Jiang X."/>
            <person name="Kearney S.M."/>
            <person name="Perrotta A.R."/>
            <person name="Berdy B."/>
            <person name="Zhao S."/>
            <person name="Lieberman T.D."/>
            <person name="Swanson P.K."/>
            <person name="Smith M."/>
            <person name="Roesemann S."/>
            <person name="Alexander J.E."/>
            <person name="Rich S.A."/>
            <person name="Livny J."/>
            <person name="Vlamakis H."/>
            <person name="Clish C."/>
            <person name="Bullock K."/>
            <person name="Deik A."/>
            <person name="Scott J."/>
            <person name="Pierce K.A."/>
            <person name="Xavier R.J."/>
            <person name="Alm E.J."/>
        </authorList>
    </citation>
    <scope>NUCLEOTIDE SEQUENCE [LARGE SCALE GENOMIC DNA]</scope>
    <source>
        <strain evidence="2 3">BIOML-A73</strain>
    </source>
</reference>
<dbReference type="Proteomes" id="UP000474077">
    <property type="component" value="Unassembled WGS sequence"/>
</dbReference>
<sequence>MKYLNIIMLLVSVNALSQVPMRPFSRNMSTMETIDWGNIKVYYALNALDINALGTYEDLQCLEIGKYSSKYYSSFVFNSDSLIADWKAKHPHAQSVPRLGELGRYPNKWLCYTYSEFYKDFRKDVLLEYVRMPYGIKNGYWSIEKNTSQNWQIKEDTLLINGYLCQKAMCYFRGRSYVAWFTMDIPIENGPWKFAGLPGLILKVYDDKKLYDFECVKIEKNKISFPIKKYSYTGYRLIDRKQLLQLVKQLNENYFEVAGIKFTSTKPLKKIDYELLELE</sequence>
<dbReference type="NCBIfam" id="TIGR01200">
    <property type="entry name" value="GLPGLI"/>
    <property type="match status" value="1"/>
</dbReference>
<accession>A0A6L4NK35</accession>
<protein>
    <submittedName>
        <fullName evidence="2">GLPGLI family protein</fullName>
    </submittedName>
</protein>
<feature type="chain" id="PRO_5026875628" evidence="1">
    <location>
        <begin position="18"/>
        <end position="279"/>
    </location>
</feature>
<keyword evidence="1" id="KW-0732">Signal</keyword>
<dbReference type="RefSeq" id="WP_151922083.1">
    <property type="nucleotide sequence ID" value="NZ_RCXZ01000022.1"/>
</dbReference>